<organism evidence="1 2">
    <name type="scientific">Boletus edulis BED1</name>
    <dbReference type="NCBI Taxonomy" id="1328754"/>
    <lineage>
        <taxon>Eukaryota</taxon>
        <taxon>Fungi</taxon>
        <taxon>Dikarya</taxon>
        <taxon>Basidiomycota</taxon>
        <taxon>Agaricomycotina</taxon>
        <taxon>Agaricomycetes</taxon>
        <taxon>Agaricomycetidae</taxon>
        <taxon>Boletales</taxon>
        <taxon>Boletineae</taxon>
        <taxon>Boletaceae</taxon>
        <taxon>Boletoideae</taxon>
        <taxon>Boletus</taxon>
    </lineage>
</organism>
<protein>
    <submittedName>
        <fullName evidence="1">Uncharacterized protein</fullName>
    </submittedName>
</protein>
<keyword evidence="2" id="KW-1185">Reference proteome</keyword>
<dbReference type="AlphaFoldDB" id="A0AAD4C5Y5"/>
<dbReference type="Proteomes" id="UP001194468">
    <property type="component" value="Unassembled WGS sequence"/>
</dbReference>
<reference evidence="1" key="1">
    <citation type="submission" date="2019-10" db="EMBL/GenBank/DDBJ databases">
        <authorList>
            <consortium name="DOE Joint Genome Institute"/>
            <person name="Kuo A."/>
            <person name="Miyauchi S."/>
            <person name="Kiss E."/>
            <person name="Drula E."/>
            <person name="Kohler A."/>
            <person name="Sanchez-Garcia M."/>
            <person name="Andreopoulos B."/>
            <person name="Barry K.W."/>
            <person name="Bonito G."/>
            <person name="Buee M."/>
            <person name="Carver A."/>
            <person name="Chen C."/>
            <person name="Cichocki N."/>
            <person name="Clum A."/>
            <person name="Culley D."/>
            <person name="Crous P.W."/>
            <person name="Fauchery L."/>
            <person name="Girlanda M."/>
            <person name="Hayes R."/>
            <person name="Keri Z."/>
            <person name="LaButti K."/>
            <person name="Lipzen A."/>
            <person name="Lombard V."/>
            <person name="Magnuson J."/>
            <person name="Maillard F."/>
            <person name="Morin E."/>
            <person name="Murat C."/>
            <person name="Nolan M."/>
            <person name="Ohm R."/>
            <person name="Pangilinan J."/>
            <person name="Pereira M."/>
            <person name="Perotto S."/>
            <person name="Peter M."/>
            <person name="Riley R."/>
            <person name="Sitrit Y."/>
            <person name="Stielow B."/>
            <person name="Szollosi G."/>
            <person name="Zifcakova L."/>
            <person name="Stursova M."/>
            <person name="Spatafora J.W."/>
            <person name="Tedersoo L."/>
            <person name="Vaario L.-M."/>
            <person name="Yamada A."/>
            <person name="Yan M."/>
            <person name="Wang P."/>
            <person name="Xu J."/>
            <person name="Bruns T."/>
            <person name="Baldrian P."/>
            <person name="Vilgalys R."/>
            <person name="Henrissat B."/>
            <person name="Grigoriev I.V."/>
            <person name="Hibbett D."/>
            <person name="Nagy L.G."/>
            <person name="Martin F.M."/>
        </authorList>
    </citation>
    <scope>NUCLEOTIDE SEQUENCE</scope>
    <source>
        <strain evidence="1">BED1</strain>
    </source>
</reference>
<evidence type="ECO:0000313" key="2">
    <source>
        <dbReference type="Proteomes" id="UP001194468"/>
    </source>
</evidence>
<comment type="caution">
    <text evidence="1">The sequence shown here is derived from an EMBL/GenBank/DDBJ whole genome shotgun (WGS) entry which is preliminary data.</text>
</comment>
<sequence length="66" mass="7745">MSPLIFVRAADIRPVEIQDLLPADVRLRTHKKEYLRKKLRREISDGYPWTSVIRTNDSHNAYPLPS</sequence>
<evidence type="ECO:0000313" key="1">
    <source>
        <dbReference type="EMBL" id="KAF8448849.1"/>
    </source>
</evidence>
<accession>A0AAD4C5Y5</accession>
<reference evidence="1" key="2">
    <citation type="journal article" date="2020" name="Nat. Commun.">
        <title>Large-scale genome sequencing of mycorrhizal fungi provides insights into the early evolution of symbiotic traits.</title>
        <authorList>
            <person name="Miyauchi S."/>
            <person name="Kiss E."/>
            <person name="Kuo A."/>
            <person name="Drula E."/>
            <person name="Kohler A."/>
            <person name="Sanchez-Garcia M."/>
            <person name="Morin E."/>
            <person name="Andreopoulos B."/>
            <person name="Barry K.W."/>
            <person name="Bonito G."/>
            <person name="Buee M."/>
            <person name="Carver A."/>
            <person name="Chen C."/>
            <person name="Cichocki N."/>
            <person name="Clum A."/>
            <person name="Culley D."/>
            <person name="Crous P.W."/>
            <person name="Fauchery L."/>
            <person name="Girlanda M."/>
            <person name="Hayes R.D."/>
            <person name="Keri Z."/>
            <person name="LaButti K."/>
            <person name="Lipzen A."/>
            <person name="Lombard V."/>
            <person name="Magnuson J."/>
            <person name="Maillard F."/>
            <person name="Murat C."/>
            <person name="Nolan M."/>
            <person name="Ohm R.A."/>
            <person name="Pangilinan J."/>
            <person name="Pereira M.F."/>
            <person name="Perotto S."/>
            <person name="Peter M."/>
            <person name="Pfister S."/>
            <person name="Riley R."/>
            <person name="Sitrit Y."/>
            <person name="Stielow J.B."/>
            <person name="Szollosi G."/>
            <person name="Zifcakova L."/>
            <person name="Stursova M."/>
            <person name="Spatafora J.W."/>
            <person name="Tedersoo L."/>
            <person name="Vaario L.M."/>
            <person name="Yamada A."/>
            <person name="Yan M."/>
            <person name="Wang P."/>
            <person name="Xu J."/>
            <person name="Bruns T."/>
            <person name="Baldrian P."/>
            <person name="Vilgalys R."/>
            <person name="Dunand C."/>
            <person name="Henrissat B."/>
            <person name="Grigoriev I.V."/>
            <person name="Hibbett D."/>
            <person name="Nagy L.G."/>
            <person name="Martin F.M."/>
        </authorList>
    </citation>
    <scope>NUCLEOTIDE SEQUENCE</scope>
    <source>
        <strain evidence="1">BED1</strain>
    </source>
</reference>
<gene>
    <name evidence="1" type="ORF">L210DRAFT_3523285</name>
</gene>
<proteinExistence type="predicted"/>
<dbReference type="EMBL" id="WHUW01000003">
    <property type="protein sequence ID" value="KAF8448849.1"/>
    <property type="molecule type" value="Genomic_DNA"/>
</dbReference>
<name>A0AAD4C5Y5_BOLED</name>